<feature type="region of interest" description="Disordered" evidence="2">
    <location>
        <begin position="1"/>
        <end position="77"/>
    </location>
</feature>
<dbReference type="GO" id="GO:0004842">
    <property type="term" value="F:ubiquitin-protein transferase activity"/>
    <property type="evidence" value="ECO:0007669"/>
    <property type="project" value="InterPro"/>
</dbReference>
<dbReference type="PANTHER" id="PTHR46400:SF8">
    <property type="entry name" value="E3 UBIQUITIN LIGASE BIG BROTHER-RELATED-LIKE ISOFORM X1"/>
    <property type="match status" value="1"/>
</dbReference>
<evidence type="ECO:0000313" key="4">
    <source>
        <dbReference type="EMBL" id="CAL0327415.1"/>
    </source>
</evidence>
<evidence type="ECO:0000313" key="5">
    <source>
        <dbReference type="Proteomes" id="UP001497480"/>
    </source>
</evidence>
<dbReference type="EMBL" id="CAXHTB010000020">
    <property type="protein sequence ID" value="CAL0327415.1"/>
    <property type="molecule type" value="Genomic_DNA"/>
</dbReference>
<dbReference type="PANTHER" id="PTHR46400">
    <property type="entry name" value="RING/U-BOX SUPERFAMILY PROTEIN"/>
    <property type="match status" value="1"/>
</dbReference>
<reference evidence="4 5" key="1">
    <citation type="submission" date="2024-03" db="EMBL/GenBank/DDBJ databases">
        <authorList>
            <person name="Martinez-Hernandez J."/>
        </authorList>
    </citation>
    <scope>NUCLEOTIDE SEQUENCE [LARGE SCALE GENOMIC DNA]</scope>
</reference>
<sequence length="195" mass="22071">MDEEGKQSSHKTPDTEFDQVNDDFILATSLQEQEGTLSTLATIESESETDEYVSDSSFDDDDDDDFSESQEFEDFLEGDDEDMEMEEDEIDPDELSYEELLELGEFIGEEKKGLSKNEISSFLYPNTFRSGASKSGIEKCVICQVEYEKGEALVALQCDHPYHKDCITKWLQVKKVCPICSNEVSAPKMAYNNNA</sequence>
<dbReference type="Proteomes" id="UP001497480">
    <property type="component" value="Unassembled WGS sequence"/>
</dbReference>
<protein>
    <recommendedName>
        <fullName evidence="3">RING-type domain-containing protein</fullName>
    </recommendedName>
</protein>
<dbReference type="PROSITE" id="PS50089">
    <property type="entry name" value="ZF_RING_2"/>
    <property type="match status" value="1"/>
</dbReference>
<dbReference type="Gene3D" id="3.30.40.10">
    <property type="entry name" value="Zinc/RING finger domain, C3HC4 (zinc finger)"/>
    <property type="match status" value="1"/>
</dbReference>
<keyword evidence="1" id="KW-0479">Metal-binding</keyword>
<evidence type="ECO:0000256" key="2">
    <source>
        <dbReference type="SAM" id="MobiDB-lite"/>
    </source>
</evidence>
<dbReference type="SMART" id="SM00184">
    <property type="entry name" value="RING"/>
    <property type="match status" value="1"/>
</dbReference>
<dbReference type="InterPro" id="IPR001841">
    <property type="entry name" value="Znf_RING"/>
</dbReference>
<dbReference type="Pfam" id="PF13639">
    <property type="entry name" value="zf-RING_2"/>
    <property type="match status" value="1"/>
</dbReference>
<dbReference type="SUPFAM" id="SSF57850">
    <property type="entry name" value="RING/U-box"/>
    <property type="match status" value="1"/>
</dbReference>
<dbReference type="InterPro" id="IPR033276">
    <property type="entry name" value="BB"/>
</dbReference>
<dbReference type="AlphaFoldDB" id="A0AAV1Y2S7"/>
<dbReference type="GO" id="GO:0016567">
    <property type="term" value="P:protein ubiquitination"/>
    <property type="evidence" value="ECO:0007669"/>
    <property type="project" value="InterPro"/>
</dbReference>
<dbReference type="FunFam" id="3.30.40.10:FF:000417">
    <property type="entry name" value="E3 ubiquitin ligase BIG BROTHER-related"/>
    <property type="match status" value="1"/>
</dbReference>
<keyword evidence="1" id="KW-0863">Zinc-finger</keyword>
<comment type="caution">
    <text evidence="4">The sequence shown here is derived from an EMBL/GenBank/DDBJ whole genome shotgun (WGS) entry which is preliminary data.</text>
</comment>
<evidence type="ECO:0000259" key="3">
    <source>
        <dbReference type="PROSITE" id="PS50089"/>
    </source>
</evidence>
<proteinExistence type="predicted"/>
<dbReference type="GO" id="GO:0008270">
    <property type="term" value="F:zinc ion binding"/>
    <property type="evidence" value="ECO:0007669"/>
    <property type="project" value="UniProtKB-KW"/>
</dbReference>
<dbReference type="InterPro" id="IPR013083">
    <property type="entry name" value="Znf_RING/FYVE/PHD"/>
</dbReference>
<name>A0AAV1Y2S7_LUPLU</name>
<accession>A0AAV1Y2S7</accession>
<evidence type="ECO:0000256" key="1">
    <source>
        <dbReference type="PROSITE-ProRule" id="PRU00175"/>
    </source>
</evidence>
<feature type="domain" description="RING-type" evidence="3">
    <location>
        <begin position="140"/>
        <end position="181"/>
    </location>
</feature>
<organism evidence="4 5">
    <name type="scientific">Lupinus luteus</name>
    <name type="common">European yellow lupine</name>
    <dbReference type="NCBI Taxonomy" id="3873"/>
    <lineage>
        <taxon>Eukaryota</taxon>
        <taxon>Viridiplantae</taxon>
        <taxon>Streptophyta</taxon>
        <taxon>Embryophyta</taxon>
        <taxon>Tracheophyta</taxon>
        <taxon>Spermatophyta</taxon>
        <taxon>Magnoliopsida</taxon>
        <taxon>eudicotyledons</taxon>
        <taxon>Gunneridae</taxon>
        <taxon>Pentapetalae</taxon>
        <taxon>rosids</taxon>
        <taxon>fabids</taxon>
        <taxon>Fabales</taxon>
        <taxon>Fabaceae</taxon>
        <taxon>Papilionoideae</taxon>
        <taxon>50 kb inversion clade</taxon>
        <taxon>genistoids sensu lato</taxon>
        <taxon>core genistoids</taxon>
        <taxon>Genisteae</taxon>
        <taxon>Lupinus</taxon>
    </lineage>
</organism>
<gene>
    <name evidence="4" type="ORF">LLUT_LOCUS28475</name>
</gene>
<keyword evidence="1" id="KW-0862">Zinc</keyword>
<feature type="compositionally biased region" description="Acidic residues" evidence="2">
    <location>
        <begin position="45"/>
        <end position="77"/>
    </location>
</feature>
<dbReference type="GO" id="GO:0031624">
    <property type="term" value="F:ubiquitin conjugating enzyme binding"/>
    <property type="evidence" value="ECO:0007669"/>
    <property type="project" value="TreeGrafter"/>
</dbReference>
<dbReference type="GO" id="GO:0046621">
    <property type="term" value="P:negative regulation of organ growth"/>
    <property type="evidence" value="ECO:0007669"/>
    <property type="project" value="InterPro"/>
</dbReference>
<keyword evidence="5" id="KW-1185">Reference proteome</keyword>
<feature type="compositionally biased region" description="Polar residues" evidence="2">
    <location>
        <begin position="28"/>
        <end position="44"/>
    </location>
</feature>
<feature type="compositionally biased region" description="Basic and acidic residues" evidence="2">
    <location>
        <begin position="1"/>
        <end position="14"/>
    </location>
</feature>